<dbReference type="OrthoDB" id="7335506at2"/>
<evidence type="ECO:0000313" key="1">
    <source>
        <dbReference type="EMBL" id="OCW55521.1"/>
    </source>
</evidence>
<gene>
    <name evidence="1" type="ORF">AWJ14_05880</name>
</gene>
<dbReference type="AlphaFoldDB" id="A0A1C1YPM9"/>
<accession>A0A1C1YPM9</accession>
<comment type="caution">
    <text evidence="1">The sequence shown here is derived from an EMBL/GenBank/DDBJ whole genome shotgun (WGS) entry which is preliminary data.</text>
</comment>
<reference evidence="1 2" key="1">
    <citation type="submission" date="2015-12" db="EMBL/GenBank/DDBJ databases">
        <authorList>
            <person name="Shamseldin A."/>
            <person name="Moawad H."/>
            <person name="Abd El-Rahim W.M."/>
            <person name="Sadowsky M.J."/>
        </authorList>
    </citation>
    <scope>NUCLEOTIDE SEQUENCE [LARGE SCALE GENOMIC DNA]</scope>
    <source>
        <strain evidence="1 2">JC234</strain>
    </source>
</reference>
<name>A0A1C1YPM9_9HYPH</name>
<evidence type="ECO:0008006" key="3">
    <source>
        <dbReference type="Google" id="ProtNLM"/>
    </source>
</evidence>
<keyword evidence="2" id="KW-1185">Reference proteome</keyword>
<dbReference type="EMBL" id="LQZT01000050">
    <property type="protein sequence ID" value="OCW55521.1"/>
    <property type="molecule type" value="Genomic_DNA"/>
</dbReference>
<dbReference type="Proteomes" id="UP000094795">
    <property type="component" value="Unassembled WGS sequence"/>
</dbReference>
<sequence length="371" mass="39193">MPLHAIDLDPVSVTLDDIVGHLAALTIRDGARRLSPLHRAPWADDPTADFPAGTAPNVQHLSGDFFCAPFGRNDLEAAPSHGWPANSAWDHVETSHGEGRSSMLFRLRQRVMGATLDKRLTLVAGHPFLYQEHVFSDGDGAVSASHHTMVHMRAGGDLAFSPKQAALTPPEALESDPARGRSILAYPARSADLGAFPLAGGGSVDLRRFPPGESHEDFLTLVEAPAELAGKTARAIGWTAVSRVAEQDHVLVLKRTDVLPVTMLWISNGGRDYAPWSSRHTGVLGIEDARASGLGHADSCRDNDLTRIGVPTAFALAAGRTTVIRQVIGAVAAEPGEGRVVGLEPSADGLTLRFAGGAARSVGYDGGFLGE</sequence>
<organism evidence="1 2">
    <name type="scientific">Hoeflea olei</name>
    <dbReference type="NCBI Taxonomy" id="1480615"/>
    <lineage>
        <taxon>Bacteria</taxon>
        <taxon>Pseudomonadati</taxon>
        <taxon>Pseudomonadota</taxon>
        <taxon>Alphaproteobacteria</taxon>
        <taxon>Hyphomicrobiales</taxon>
        <taxon>Rhizobiaceae</taxon>
        <taxon>Hoeflea</taxon>
    </lineage>
</organism>
<proteinExistence type="predicted"/>
<protein>
    <recommendedName>
        <fullName evidence="3">DUF4432 domain-containing protein</fullName>
    </recommendedName>
</protein>
<dbReference type="STRING" id="1480615.AWJ14_05880"/>
<evidence type="ECO:0000313" key="2">
    <source>
        <dbReference type="Proteomes" id="UP000094795"/>
    </source>
</evidence>
<dbReference type="RefSeq" id="WP_066184282.1">
    <property type="nucleotide sequence ID" value="NZ_LQZT01000050.1"/>
</dbReference>